<dbReference type="Proteomes" id="UP001150614">
    <property type="component" value="Unassembled WGS sequence"/>
</dbReference>
<evidence type="ECO:0000313" key="2">
    <source>
        <dbReference type="Proteomes" id="UP001150614"/>
    </source>
</evidence>
<sequence length="501" mass="55114">MRVEIARYSPAIGLIGAAAEQALAAILVQVRGEGALALSPTQFKSARQILTEMRDLLRAPVPATSFLTAGVDDPARHRELLNQASEGFSVLFTYRATGLHAGVGASRAVTLKQAIKVHAFLEILTKSTRMRPYMDRLPTPPDEIIDQNVLIDDLIQKFQNADAMTERVNALRSLFLVLPEVPQEAPEWLEAFDRSVVSPRPADIALLLQTLHAAAPMRFQRINAAGQGLPVVVRPNDPNALPIAVQDLRQAFGNTRDQFRADTGIANGRLDEGILDLPPEAFLLNLCQLGPEELLRILDTETLTAQEVWPFVATALNQQGTERPFWFLVTLVDDIGRLIGQLRRAVQVSNQENFQVRGNAVIGALEAKRRERPLPPGSEIATFTVQHNTSAERTRENLRDAIVRCAGTSREASAEVVAPLLALWSGEINAGQAFPAALEAIPETAKMYWVRQLAIAASNIEDRTMLITVLRAPEFIRLRTDARKALRLVDIVTYGPNIELG</sequence>
<dbReference type="EMBL" id="JANCLL010000018">
    <property type="protein sequence ID" value="MDD1945303.1"/>
    <property type="molecule type" value="Genomic_DNA"/>
</dbReference>
<comment type="caution">
    <text evidence="1">The sequence shown here is derived from an EMBL/GenBank/DDBJ whole genome shotgun (WGS) entry which is preliminary data.</text>
</comment>
<gene>
    <name evidence="1" type="ORF">NMG11_15855</name>
</gene>
<dbReference type="RefSeq" id="WP_230957549.1">
    <property type="nucleotide sequence ID" value="NZ_JANCLL010000018.1"/>
</dbReference>
<evidence type="ECO:0000313" key="1">
    <source>
        <dbReference type="EMBL" id="MDD1945303.1"/>
    </source>
</evidence>
<name>A0ABT5RH41_9PSED</name>
<reference evidence="1" key="1">
    <citation type="submission" date="2022-07" db="EMBL/GenBank/DDBJ databases">
        <title>Draft genome of Pseudomonas carnis strain LP isolated from cheese.</title>
        <authorList>
            <person name="Wolfe B.E."/>
        </authorList>
    </citation>
    <scope>NUCLEOTIDE SEQUENCE</scope>
    <source>
        <strain evidence="1">LP</strain>
    </source>
</reference>
<keyword evidence="2" id="KW-1185">Reference proteome</keyword>
<proteinExistence type="predicted"/>
<protein>
    <submittedName>
        <fullName evidence="1">Uncharacterized protein</fullName>
    </submittedName>
</protein>
<accession>A0ABT5RH41</accession>
<organism evidence="1 2">
    <name type="scientific">Pseudomonas carnis</name>
    <dbReference type="NCBI Taxonomy" id="2487355"/>
    <lineage>
        <taxon>Bacteria</taxon>
        <taxon>Pseudomonadati</taxon>
        <taxon>Pseudomonadota</taxon>
        <taxon>Gammaproteobacteria</taxon>
        <taxon>Pseudomonadales</taxon>
        <taxon>Pseudomonadaceae</taxon>
        <taxon>Pseudomonas</taxon>
    </lineage>
</organism>